<organism evidence="1 2">
    <name type="scientific">Granulicella mallensis</name>
    <dbReference type="NCBI Taxonomy" id="940614"/>
    <lineage>
        <taxon>Bacteria</taxon>
        <taxon>Pseudomonadati</taxon>
        <taxon>Acidobacteriota</taxon>
        <taxon>Terriglobia</taxon>
        <taxon>Terriglobales</taxon>
        <taxon>Acidobacteriaceae</taxon>
        <taxon>Granulicella</taxon>
    </lineage>
</organism>
<accession>A0A7W7ZLB7</accession>
<proteinExistence type="predicted"/>
<reference evidence="1 2" key="1">
    <citation type="submission" date="2020-08" db="EMBL/GenBank/DDBJ databases">
        <title>Genomic Encyclopedia of Type Strains, Phase IV (KMG-V): Genome sequencing to study the core and pangenomes of soil and plant-associated prokaryotes.</title>
        <authorList>
            <person name="Whitman W."/>
        </authorList>
    </citation>
    <scope>NUCLEOTIDE SEQUENCE [LARGE SCALE GENOMIC DNA]</scope>
    <source>
        <strain evidence="1 2">X5P3</strain>
    </source>
</reference>
<name>A0A7W7ZLB7_9BACT</name>
<evidence type="ECO:0000313" key="1">
    <source>
        <dbReference type="EMBL" id="MBB5062034.1"/>
    </source>
</evidence>
<gene>
    <name evidence="1" type="ORF">HDF15_000359</name>
</gene>
<dbReference type="EMBL" id="JACHIO010000001">
    <property type="protein sequence ID" value="MBB5062034.1"/>
    <property type="molecule type" value="Genomic_DNA"/>
</dbReference>
<evidence type="ECO:0000313" key="2">
    <source>
        <dbReference type="Proteomes" id="UP000584867"/>
    </source>
</evidence>
<dbReference type="InterPro" id="IPR007460">
    <property type="entry name" value="BrnT_toxin"/>
</dbReference>
<comment type="caution">
    <text evidence="1">The sequence shown here is derived from an EMBL/GenBank/DDBJ whole genome shotgun (WGS) entry which is preliminary data.</text>
</comment>
<dbReference type="Gene3D" id="3.10.450.530">
    <property type="entry name" value="Ribonuclease toxin, BrnT, of type II toxin-antitoxin system"/>
    <property type="match status" value="1"/>
</dbReference>
<dbReference type="InterPro" id="IPR038573">
    <property type="entry name" value="BrnT_sf"/>
</dbReference>
<evidence type="ECO:0008006" key="3">
    <source>
        <dbReference type="Google" id="ProtNLM"/>
    </source>
</evidence>
<dbReference type="Proteomes" id="UP000584867">
    <property type="component" value="Unassembled WGS sequence"/>
</dbReference>
<dbReference type="AlphaFoldDB" id="A0A7W7ZLB7"/>
<sequence length="98" mass="11108">MFDWDEANITHIAEHDVLPSEAEEVIANSPLDLGYSSHNDETRYREVGETLAGRILVVVSTLRNGLTRVVTAYPPSRALRLTYLEYKEFEQNGEENPS</sequence>
<protein>
    <recommendedName>
        <fullName evidence="3">BrnT family toxin</fullName>
    </recommendedName>
</protein>
<dbReference type="Pfam" id="PF04365">
    <property type="entry name" value="BrnT_toxin"/>
    <property type="match status" value="1"/>
</dbReference>
<dbReference type="RefSeq" id="WP_184252541.1">
    <property type="nucleotide sequence ID" value="NZ_JACHIO010000001.1"/>
</dbReference>